<protein>
    <recommendedName>
        <fullName evidence="2">histidine kinase</fullName>
        <ecNumber evidence="2">2.7.13.3</ecNumber>
    </recommendedName>
</protein>
<dbReference type="PANTHER" id="PTHR43711">
    <property type="entry name" value="TWO-COMPONENT HISTIDINE KINASE"/>
    <property type="match status" value="1"/>
</dbReference>
<reference evidence="7 8" key="1">
    <citation type="journal article" date="2012" name="Proc. Natl. Acad. Sci. U.S.A.">
        <title>Genome and physiology of a model Epsilonproteobacterium responsible for sulfide detoxification in marine oxygen depletion zones.</title>
        <authorList>
            <person name="Grote J."/>
            <person name="Schott T."/>
            <person name="Bruckner C.G."/>
            <person name="Glockner F.O."/>
            <person name="Jost G."/>
            <person name="Teeling H."/>
            <person name="Labrenz M."/>
            <person name="Jurgens K."/>
        </authorList>
    </citation>
    <scope>NUCLEOTIDE SEQUENCE [LARGE SCALE GENOMIC DNA]</scope>
    <source>
        <strain evidence="7 8">GD1</strain>
    </source>
</reference>
<dbReference type="SMART" id="SM00388">
    <property type="entry name" value="HisKA"/>
    <property type="match status" value="1"/>
</dbReference>
<organism evidence="7 8">
    <name type="scientific">Sulfurimonas gotlandica (strain DSM 19862 / JCM 16533 / GD1)</name>
    <dbReference type="NCBI Taxonomy" id="929558"/>
    <lineage>
        <taxon>Bacteria</taxon>
        <taxon>Pseudomonadati</taxon>
        <taxon>Campylobacterota</taxon>
        <taxon>Epsilonproteobacteria</taxon>
        <taxon>Campylobacterales</taxon>
        <taxon>Sulfurimonadaceae</taxon>
        <taxon>Sulfurimonas</taxon>
    </lineage>
</organism>
<sequence length="406" mass="46057">MQYPKFVSNSNFYHMDNSKSDLQQLVAIAENLKAVHLLTAKHYDSFEQLIADYLKSGIEIFQMQTGIVSHISEDKKYTVKDVVTDLEVIHPGDEYELEGTYCREVYQTGETIGFPRVADIKELKDHPVYVNLKLEAYLSAPIFVNDELYGTLNFTSLIPREHGFSEHENDLISMMAASIGNFILLQEKEEKLKKKNIRISELIGYVSHDLRNPLGSINGLSKIALSRELSQEKIKSFFESIENTSARGLELVNTILNQAALSSGKITLEKSNFNLLNFINDILDAFSLLIKERKLNIVLEIDSDLIVYSDKARISQVFHNLLINAFKYSASDSEIKVNCYKEDSHIRCYISNIKSSDGVDSLDDGIYKSIGYGLHIVEDILQLHGTELKISQDEKNYSVSFDLEPS</sequence>
<dbReference type="InterPro" id="IPR036890">
    <property type="entry name" value="HATPase_C_sf"/>
</dbReference>
<dbReference type="InterPro" id="IPR003594">
    <property type="entry name" value="HATPase_dom"/>
</dbReference>
<dbReference type="CDD" id="cd00082">
    <property type="entry name" value="HisKA"/>
    <property type="match status" value="1"/>
</dbReference>
<dbReference type="Gene3D" id="3.30.450.40">
    <property type="match status" value="1"/>
</dbReference>
<dbReference type="PATRIC" id="fig|929558.5.peg.1443"/>
<keyword evidence="5" id="KW-0902">Two-component regulatory system</keyword>
<dbReference type="InterPro" id="IPR005467">
    <property type="entry name" value="His_kinase_dom"/>
</dbReference>
<dbReference type="InterPro" id="IPR050736">
    <property type="entry name" value="Sensor_HK_Regulatory"/>
</dbReference>
<dbReference type="STRING" id="929558.SMGD1_1452"/>
<evidence type="ECO:0000313" key="7">
    <source>
        <dbReference type="EMBL" id="EHP29976.1"/>
    </source>
</evidence>
<keyword evidence="8" id="KW-1185">Reference proteome</keyword>
<dbReference type="InterPro" id="IPR003018">
    <property type="entry name" value="GAF"/>
</dbReference>
<comment type="caution">
    <text evidence="7">The sequence shown here is derived from an EMBL/GenBank/DDBJ whole genome shotgun (WGS) entry which is preliminary data.</text>
</comment>
<dbReference type="InterPro" id="IPR029016">
    <property type="entry name" value="GAF-like_dom_sf"/>
</dbReference>
<dbReference type="InterPro" id="IPR036097">
    <property type="entry name" value="HisK_dim/P_sf"/>
</dbReference>
<evidence type="ECO:0000256" key="3">
    <source>
        <dbReference type="ARBA" id="ARBA00022679"/>
    </source>
</evidence>
<dbReference type="EC" id="2.7.13.3" evidence="2"/>
<dbReference type="SUPFAM" id="SSF47384">
    <property type="entry name" value="Homodimeric domain of signal transducing histidine kinase"/>
    <property type="match status" value="1"/>
</dbReference>
<dbReference type="EMBL" id="AFRZ01000001">
    <property type="protein sequence ID" value="EHP29976.1"/>
    <property type="molecule type" value="Genomic_DNA"/>
</dbReference>
<dbReference type="PROSITE" id="PS50109">
    <property type="entry name" value="HIS_KIN"/>
    <property type="match status" value="1"/>
</dbReference>
<dbReference type="Pfam" id="PF01590">
    <property type="entry name" value="GAF"/>
    <property type="match status" value="1"/>
</dbReference>
<dbReference type="eggNOG" id="COG2205">
    <property type="taxonomic scope" value="Bacteria"/>
</dbReference>
<evidence type="ECO:0000256" key="1">
    <source>
        <dbReference type="ARBA" id="ARBA00000085"/>
    </source>
</evidence>
<evidence type="ECO:0000256" key="4">
    <source>
        <dbReference type="ARBA" id="ARBA00022777"/>
    </source>
</evidence>
<dbReference type="PANTHER" id="PTHR43711:SF1">
    <property type="entry name" value="HISTIDINE KINASE 1"/>
    <property type="match status" value="1"/>
</dbReference>
<dbReference type="Proteomes" id="UP000006431">
    <property type="component" value="Unassembled WGS sequence"/>
</dbReference>
<evidence type="ECO:0000313" key="8">
    <source>
        <dbReference type="Proteomes" id="UP000006431"/>
    </source>
</evidence>
<dbReference type="Gene3D" id="3.30.565.10">
    <property type="entry name" value="Histidine kinase-like ATPase, C-terminal domain"/>
    <property type="match status" value="1"/>
</dbReference>
<dbReference type="Pfam" id="PF00512">
    <property type="entry name" value="HisKA"/>
    <property type="match status" value="1"/>
</dbReference>
<comment type="catalytic activity">
    <reaction evidence="1">
        <text>ATP + protein L-histidine = ADP + protein N-phospho-L-histidine.</text>
        <dbReference type="EC" id="2.7.13.3"/>
    </reaction>
</comment>
<accession>B6BHH9</accession>
<gene>
    <name evidence="7" type="ORF">SMGD1_1452</name>
</gene>
<dbReference type="GO" id="GO:0000155">
    <property type="term" value="F:phosphorelay sensor kinase activity"/>
    <property type="evidence" value="ECO:0007669"/>
    <property type="project" value="InterPro"/>
</dbReference>
<evidence type="ECO:0000259" key="6">
    <source>
        <dbReference type="PROSITE" id="PS50109"/>
    </source>
</evidence>
<keyword evidence="4 7" id="KW-0418">Kinase</keyword>
<dbReference type="Pfam" id="PF02518">
    <property type="entry name" value="HATPase_c"/>
    <property type="match status" value="1"/>
</dbReference>
<feature type="domain" description="Histidine kinase" evidence="6">
    <location>
        <begin position="205"/>
        <end position="406"/>
    </location>
</feature>
<evidence type="ECO:0000256" key="5">
    <source>
        <dbReference type="ARBA" id="ARBA00023012"/>
    </source>
</evidence>
<dbReference type="InterPro" id="IPR003661">
    <property type="entry name" value="HisK_dim/P_dom"/>
</dbReference>
<dbReference type="SMART" id="SM00065">
    <property type="entry name" value="GAF"/>
    <property type="match status" value="1"/>
</dbReference>
<dbReference type="OrthoDB" id="9787818at2"/>
<dbReference type="Gene3D" id="1.10.287.130">
    <property type="match status" value="1"/>
</dbReference>
<keyword evidence="3" id="KW-0808">Transferase</keyword>
<accession>H1FT57</accession>
<dbReference type="SUPFAM" id="SSF55874">
    <property type="entry name" value="ATPase domain of HSP90 chaperone/DNA topoisomerase II/histidine kinase"/>
    <property type="match status" value="1"/>
</dbReference>
<dbReference type="HOGENOM" id="CLU_662035_0_0_7"/>
<proteinExistence type="predicted"/>
<dbReference type="RefSeq" id="WP_008336799.1">
    <property type="nucleotide sequence ID" value="NZ_AFRZ01000001.1"/>
</dbReference>
<evidence type="ECO:0000256" key="2">
    <source>
        <dbReference type="ARBA" id="ARBA00012438"/>
    </source>
</evidence>
<dbReference type="SUPFAM" id="SSF55781">
    <property type="entry name" value="GAF domain-like"/>
    <property type="match status" value="1"/>
</dbReference>
<dbReference type="AlphaFoldDB" id="B6BHH9"/>
<name>B6BHH9_SULGG</name>